<proteinExistence type="predicted"/>
<dbReference type="RefSeq" id="WP_086755743.1">
    <property type="nucleotide sequence ID" value="NZ_JARAVY010000043.1"/>
</dbReference>
<dbReference type="EMBL" id="JARAVY010000043">
    <property type="protein sequence ID" value="MDX2916231.1"/>
    <property type="molecule type" value="Genomic_DNA"/>
</dbReference>
<gene>
    <name evidence="1" type="ORF">PV517_47150</name>
</gene>
<dbReference type="Proteomes" id="UP001271723">
    <property type="component" value="Unassembled WGS sequence"/>
</dbReference>
<name>A0ABU4LLB2_9ACTN</name>
<protein>
    <submittedName>
        <fullName evidence="1">Uncharacterized protein</fullName>
    </submittedName>
</protein>
<evidence type="ECO:0000313" key="1">
    <source>
        <dbReference type="EMBL" id="MDX2916231.1"/>
    </source>
</evidence>
<reference evidence="1 2" key="1">
    <citation type="journal article" date="2023" name="Microb. Genom.">
        <title>Mesoterricola silvestris gen. nov., sp. nov., Mesoterricola sediminis sp. nov., Geothrix oryzae sp. nov., Geothrix edaphica sp. nov., Geothrix rubra sp. nov., and Geothrix limicola sp. nov., six novel members of Acidobacteriota isolated from soils.</title>
        <authorList>
            <person name="Weisberg A.J."/>
            <person name="Pearce E."/>
            <person name="Kramer C.G."/>
            <person name="Chang J.H."/>
            <person name="Clarke C.R."/>
        </authorList>
    </citation>
    <scope>NUCLEOTIDE SEQUENCE [LARGE SCALE GENOMIC DNA]</scope>
    <source>
        <strain evidence="1 2">NRRL_B-2795</strain>
    </source>
</reference>
<comment type="caution">
    <text evidence="1">The sequence shown here is derived from an EMBL/GenBank/DDBJ whole genome shotgun (WGS) entry which is preliminary data.</text>
</comment>
<evidence type="ECO:0000313" key="2">
    <source>
        <dbReference type="Proteomes" id="UP001271723"/>
    </source>
</evidence>
<organism evidence="1 2">
    <name type="scientific">Streptomyces griseiscabiei</name>
    <dbReference type="NCBI Taxonomy" id="2993540"/>
    <lineage>
        <taxon>Bacteria</taxon>
        <taxon>Bacillati</taxon>
        <taxon>Actinomycetota</taxon>
        <taxon>Actinomycetes</taxon>
        <taxon>Kitasatosporales</taxon>
        <taxon>Streptomycetaceae</taxon>
        <taxon>Streptomyces</taxon>
    </lineage>
</organism>
<accession>A0ABU4LLB2</accession>
<sequence>MENTRIAGQAREVGAPLTDAEKEQARYALAELARSKRDPDAQRMSPEQLDVVRSFFELGWAMGVRTGHTGPAMADVPVDGATVDRAFLGLLLSERVANQLALSLARILDPQDSGPVLWQKVRYHGSATRRHGDYWVQAIKAEAGPVGGAHEVRYDLCEVIGRIPVPAVTNVRGQSVTPLPEFRAPLV</sequence>
<keyword evidence="2" id="KW-1185">Reference proteome</keyword>